<name>A0A3A6TM77_9GAMM</name>
<dbReference type="Pfam" id="PF01726">
    <property type="entry name" value="LexA_DNA_bind"/>
    <property type="match status" value="1"/>
</dbReference>
<proteinExistence type="predicted"/>
<dbReference type="Gene3D" id="1.10.10.10">
    <property type="entry name" value="Winged helix-like DNA-binding domain superfamily/Winged helix DNA-binding domain"/>
    <property type="match status" value="1"/>
</dbReference>
<evidence type="ECO:0000313" key="2">
    <source>
        <dbReference type="EMBL" id="RJY05848.1"/>
    </source>
</evidence>
<dbReference type="GO" id="GO:0004252">
    <property type="term" value="F:serine-type endopeptidase activity"/>
    <property type="evidence" value="ECO:0007669"/>
    <property type="project" value="InterPro"/>
</dbReference>
<feature type="domain" description="LexA repressor DNA-binding" evidence="1">
    <location>
        <begin position="13"/>
        <end position="73"/>
    </location>
</feature>
<dbReference type="InterPro" id="IPR006199">
    <property type="entry name" value="LexA_DNA-bd_dom"/>
</dbReference>
<protein>
    <submittedName>
        <fullName evidence="2">MarR family transcriptional regulator</fullName>
    </submittedName>
</protein>
<organism evidence="2 3">
    <name type="scientific">Parashewanella spongiae</name>
    <dbReference type="NCBI Taxonomy" id="342950"/>
    <lineage>
        <taxon>Bacteria</taxon>
        <taxon>Pseudomonadati</taxon>
        <taxon>Pseudomonadota</taxon>
        <taxon>Gammaproteobacteria</taxon>
        <taxon>Alteromonadales</taxon>
        <taxon>Shewanellaceae</taxon>
        <taxon>Parashewanella</taxon>
    </lineage>
</organism>
<dbReference type="EMBL" id="QYYH01000181">
    <property type="protein sequence ID" value="RJY05848.1"/>
    <property type="molecule type" value="Genomic_DNA"/>
</dbReference>
<reference evidence="2 3" key="1">
    <citation type="submission" date="2018-09" db="EMBL/GenBank/DDBJ databases">
        <title>Phylogeny of the Shewanellaceae, and recommendation for two new genera, Pseudoshewanella and Parashewanella.</title>
        <authorList>
            <person name="Wang G."/>
        </authorList>
    </citation>
    <scope>NUCLEOTIDE SEQUENCE [LARGE SCALE GENOMIC DNA]</scope>
    <source>
        <strain evidence="2 3">KCTC 22492</strain>
    </source>
</reference>
<sequence length="88" mass="10207">MRNMSIPEPEKAPFTEKQGQYLAFIKMYTKVNKVPPAHTDFQKYFDVTPPTVNQMIKTLENKGLIRKKPKTPRSIYVLALDELIPTLK</sequence>
<dbReference type="OrthoDB" id="9802364at2"/>
<comment type="caution">
    <text evidence="2">The sequence shown here is derived from an EMBL/GenBank/DDBJ whole genome shotgun (WGS) entry which is preliminary data.</text>
</comment>
<accession>A0A3A6TM77</accession>
<dbReference type="AlphaFoldDB" id="A0A3A6TM77"/>
<evidence type="ECO:0000313" key="3">
    <source>
        <dbReference type="Proteomes" id="UP000273022"/>
    </source>
</evidence>
<evidence type="ECO:0000259" key="1">
    <source>
        <dbReference type="Pfam" id="PF01726"/>
    </source>
</evidence>
<dbReference type="SUPFAM" id="SSF46785">
    <property type="entry name" value="Winged helix' DNA-binding domain"/>
    <property type="match status" value="1"/>
</dbReference>
<gene>
    <name evidence="2" type="ORF">D5R81_18405</name>
</gene>
<dbReference type="InterPro" id="IPR036388">
    <property type="entry name" value="WH-like_DNA-bd_sf"/>
</dbReference>
<keyword evidence="3" id="KW-1185">Reference proteome</keyword>
<dbReference type="InterPro" id="IPR036390">
    <property type="entry name" value="WH_DNA-bd_sf"/>
</dbReference>
<dbReference type="GO" id="GO:0006508">
    <property type="term" value="P:proteolysis"/>
    <property type="evidence" value="ECO:0007669"/>
    <property type="project" value="InterPro"/>
</dbReference>
<dbReference type="Proteomes" id="UP000273022">
    <property type="component" value="Unassembled WGS sequence"/>
</dbReference>